<accession>A0ABV1Z221</accession>
<keyword evidence="2" id="KW-1185">Reference proteome</keyword>
<evidence type="ECO:0000313" key="2">
    <source>
        <dbReference type="Proteomes" id="UP001433071"/>
    </source>
</evidence>
<protein>
    <recommendedName>
        <fullName evidence="3">ATP-binding protein</fullName>
    </recommendedName>
</protein>
<evidence type="ECO:0008006" key="3">
    <source>
        <dbReference type="Google" id="ProtNLM"/>
    </source>
</evidence>
<evidence type="ECO:0000313" key="1">
    <source>
        <dbReference type="EMBL" id="MER9405929.1"/>
    </source>
</evidence>
<dbReference type="EMBL" id="JAMYQB010000014">
    <property type="protein sequence ID" value="MER9405929.1"/>
    <property type="molecule type" value="Genomic_DNA"/>
</dbReference>
<reference evidence="1 2" key="1">
    <citation type="journal article" date="2024" name="Proc. Natl. Acad. Sci. U.S.A.">
        <title>The evolutionary genomics of adaptation to stress in wild rhizobium bacteria.</title>
        <authorList>
            <person name="Kehlet-Delgado H."/>
            <person name="Montoya A.P."/>
            <person name="Jensen K.T."/>
            <person name="Wendlandt C.E."/>
            <person name="Dexheimer C."/>
            <person name="Roberts M."/>
            <person name="Torres Martinez L."/>
            <person name="Friesen M.L."/>
            <person name="Griffitts J.S."/>
            <person name="Porter S.S."/>
        </authorList>
    </citation>
    <scope>NUCLEOTIDE SEQUENCE [LARGE SCALE GENOMIC DNA]</scope>
    <source>
        <strain evidence="1 2">M0641</strain>
    </source>
</reference>
<dbReference type="SUPFAM" id="SSF55874">
    <property type="entry name" value="ATPase domain of HSP90 chaperone/DNA topoisomerase II/histidine kinase"/>
    <property type="match status" value="1"/>
</dbReference>
<proteinExistence type="predicted"/>
<dbReference type="RefSeq" id="WP_352559347.1">
    <property type="nucleotide sequence ID" value="NZ_JAMYQB010000014.1"/>
</dbReference>
<dbReference type="InterPro" id="IPR036890">
    <property type="entry name" value="HATPase_C_sf"/>
</dbReference>
<comment type="caution">
    <text evidence="1">The sequence shown here is derived from an EMBL/GenBank/DDBJ whole genome shotgun (WGS) entry which is preliminary data.</text>
</comment>
<name>A0ABV1Z221_9HYPH</name>
<sequence length="678" mass="78454">MTIKIDLQNQVRQTILPRWKPLLPLFEAVMNSLQAIKDAELPRKSLAQVTIEVEREPSLFDTENPPIVGFVVHDNGFGLDDRNFDSFNTAYSQRKLQIGGKGLGRFTWLKAFEQAVVRSTFRDEDDSLHTRDFVFDQSYDLDERGLPKVAIAQIPGTTIHLSGLRKEYRDQVPRSVDVLIQKLIEHFILVFLEPDCPNVHVVDQGHRYDINEIFQREYKSSSSSHQFQIEGQLFTLHGFRLPTSRTTKHKLVYAADQRAVTSDKLEEFLPNLSSRLEDENSKPFFYLAIVQSPYLSKHVSPNRVEFDFSAADDADVETDLLGEKLIPRAEIRNAALPFIQADLKDVIESINSAKLDRITRYVASEAPQYRILLRNADRFLDRLPPVPSRADMEAALHRELFNRETELKKQSTRIIKEAEKVENYEEYHKHFTAFLDEYNELGVSALAQYIQHRKIILEFLERAINVQDGEKNFPLEKVVHQLVFPMQHTSDEIPYSQQNLWMIDERLTFHSFISSDKQNKSLRVLESGDIQRGDIVIFDEKIIFSDDTPDDRPLNSIVVIEFKQPGRSKYKEGENPVLQAANVIKAIRASKYKVDGRILPVANADIPATIFCVADLTPRLRQILIDFDANVTPDNQGYYGYHRTHKVYYEVIDYTKMLHDAKKRNRIFFDKLNLVDNR</sequence>
<gene>
    <name evidence="1" type="ORF">NKI36_18030</name>
</gene>
<dbReference type="Proteomes" id="UP001433071">
    <property type="component" value="Unassembled WGS sequence"/>
</dbReference>
<organism evidence="1 2">
    <name type="scientific">Mesorhizobium caraganae</name>
    <dbReference type="NCBI Taxonomy" id="483206"/>
    <lineage>
        <taxon>Bacteria</taxon>
        <taxon>Pseudomonadati</taxon>
        <taxon>Pseudomonadota</taxon>
        <taxon>Alphaproteobacteria</taxon>
        <taxon>Hyphomicrobiales</taxon>
        <taxon>Phyllobacteriaceae</taxon>
        <taxon>Mesorhizobium</taxon>
    </lineage>
</organism>